<reference evidence="3" key="1">
    <citation type="journal article" date="2011" name="Nat. Biotechnol.">
        <title>The genomic sequence of the Chinese hamster ovary (CHO)-K1 cell line.</title>
        <authorList>
            <person name="Xu X."/>
            <person name="Nagarajan H."/>
            <person name="Lewis N.E."/>
            <person name="Pan S."/>
            <person name="Cai Z."/>
            <person name="Liu X."/>
            <person name="Chen W."/>
            <person name="Xie M."/>
            <person name="Wang W."/>
            <person name="Hammond S."/>
            <person name="Andersen M.R."/>
            <person name="Neff N."/>
            <person name="Passarelli B."/>
            <person name="Koh W."/>
            <person name="Fan H.C."/>
            <person name="Wang J."/>
            <person name="Gui Y."/>
            <person name="Lee K.H."/>
            <person name="Betenbaugh M.J."/>
            <person name="Quake S.R."/>
            <person name="Famili I."/>
            <person name="Palsson B.O."/>
            <person name="Wang J."/>
        </authorList>
    </citation>
    <scope>NUCLEOTIDE SEQUENCE [LARGE SCALE GENOMIC DNA]</scope>
    <source>
        <strain evidence="3">CHO K1 cell line</strain>
    </source>
</reference>
<proteinExistence type="predicted"/>
<dbReference type="AlphaFoldDB" id="G3HQ24"/>
<name>G3HQ24_CRIGR</name>
<feature type="region of interest" description="Disordered" evidence="1">
    <location>
        <begin position="1"/>
        <end position="41"/>
    </location>
</feature>
<protein>
    <submittedName>
        <fullName evidence="2">Uncharacterized protein</fullName>
    </submittedName>
</protein>
<evidence type="ECO:0000256" key="1">
    <source>
        <dbReference type="SAM" id="MobiDB-lite"/>
    </source>
</evidence>
<dbReference type="EMBL" id="JH000597">
    <property type="protein sequence ID" value="EGW00321.1"/>
    <property type="molecule type" value="Genomic_DNA"/>
</dbReference>
<dbReference type="InParanoid" id="G3HQ24"/>
<sequence length="65" mass="6661">MELGSPKGPASAGSEVPAGGLQGPRWEAGGSRRGGSPSGRAARLLLNPACYQLHASDRYLEEVSP</sequence>
<accession>G3HQ24</accession>
<evidence type="ECO:0000313" key="2">
    <source>
        <dbReference type="EMBL" id="EGW00321.1"/>
    </source>
</evidence>
<evidence type="ECO:0000313" key="3">
    <source>
        <dbReference type="Proteomes" id="UP000001075"/>
    </source>
</evidence>
<dbReference type="Proteomes" id="UP000001075">
    <property type="component" value="Unassembled WGS sequence"/>
</dbReference>
<organism evidence="2 3">
    <name type="scientific">Cricetulus griseus</name>
    <name type="common">Chinese hamster</name>
    <name type="synonym">Cricetulus barabensis griseus</name>
    <dbReference type="NCBI Taxonomy" id="10029"/>
    <lineage>
        <taxon>Eukaryota</taxon>
        <taxon>Metazoa</taxon>
        <taxon>Chordata</taxon>
        <taxon>Craniata</taxon>
        <taxon>Vertebrata</taxon>
        <taxon>Euteleostomi</taxon>
        <taxon>Mammalia</taxon>
        <taxon>Eutheria</taxon>
        <taxon>Euarchontoglires</taxon>
        <taxon>Glires</taxon>
        <taxon>Rodentia</taxon>
        <taxon>Myomorpha</taxon>
        <taxon>Muroidea</taxon>
        <taxon>Cricetidae</taxon>
        <taxon>Cricetinae</taxon>
        <taxon>Cricetulus</taxon>
    </lineage>
</organism>
<gene>
    <name evidence="2" type="ORF">I79_012913</name>
</gene>